<reference evidence="2 3" key="1">
    <citation type="submission" date="2019-02" db="EMBL/GenBank/DDBJ databases">
        <title>Prokaryotic population dynamics and viral predation in marine succession experiment using metagenomics: the confinement effect.</title>
        <authorList>
            <person name="Haro-Moreno J.M."/>
            <person name="Rodriguez-Valera F."/>
            <person name="Lopez-Perez M."/>
        </authorList>
    </citation>
    <scope>NUCLEOTIDE SEQUENCE [LARGE SCALE GENOMIC DNA]</scope>
    <source>
        <strain evidence="2">MED-G170</strain>
    </source>
</reference>
<dbReference type="Pfam" id="PF00107">
    <property type="entry name" value="ADH_zinc_N"/>
    <property type="match status" value="1"/>
</dbReference>
<dbReference type="InterPro" id="IPR036291">
    <property type="entry name" value="NAD(P)-bd_dom_sf"/>
</dbReference>
<dbReference type="EMBL" id="SHBP01000015">
    <property type="protein sequence ID" value="RZO19229.1"/>
    <property type="molecule type" value="Genomic_DNA"/>
</dbReference>
<dbReference type="SUPFAM" id="SSF51735">
    <property type="entry name" value="NAD(P)-binding Rossmann-fold domains"/>
    <property type="match status" value="1"/>
</dbReference>
<dbReference type="Pfam" id="PF08240">
    <property type="entry name" value="ADH_N"/>
    <property type="match status" value="1"/>
</dbReference>
<dbReference type="PANTHER" id="PTHR43677">
    <property type="entry name" value="SHORT-CHAIN DEHYDROGENASE/REDUCTASE"/>
    <property type="match status" value="1"/>
</dbReference>
<comment type="caution">
    <text evidence="2">The sequence shown here is derived from an EMBL/GenBank/DDBJ whole genome shotgun (WGS) entry which is preliminary data.</text>
</comment>
<dbReference type="InterPro" id="IPR051397">
    <property type="entry name" value="Zn-ADH-like_protein"/>
</dbReference>
<evidence type="ECO:0000313" key="3">
    <source>
        <dbReference type="Proteomes" id="UP000315889"/>
    </source>
</evidence>
<dbReference type="PANTHER" id="PTHR43677:SF4">
    <property type="entry name" value="QUINONE OXIDOREDUCTASE-LIKE PROTEIN 2"/>
    <property type="match status" value="1"/>
</dbReference>
<dbReference type="InterPro" id="IPR011032">
    <property type="entry name" value="GroES-like_sf"/>
</dbReference>
<evidence type="ECO:0000313" key="2">
    <source>
        <dbReference type="EMBL" id="RZO19229.1"/>
    </source>
</evidence>
<name>A0A520MDE7_9GAMM</name>
<organism evidence="2 3">
    <name type="scientific">SAR92 clade bacterium</name>
    <dbReference type="NCBI Taxonomy" id="2315479"/>
    <lineage>
        <taxon>Bacteria</taxon>
        <taxon>Pseudomonadati</taxon>
        <taxon>Pseudomonadota</taxon>
        <taxon>Gammaproteobacteria</taxon>
        <taxon>Cellvibrionales</taxon>
        <taxon>Porticoccaceae</taxon>
        <taxon>SAR92 clade</taxon>
    </lineage>
</organism>
<dbReference type="AlphaFoldDB" id="A0A520MDE7"/>
<gene>
    <name evidence="2" type="ORF">EVB03_08495</name>
</gene>
<dbReference type="GO" id="GO:0008270">
    <property type="term" value="F:zinc ion binding"/>
    <property type="evidence" value="ECO:0007669"/>
    <property type="project" value="InterPro"/>
</dbReference>
<accession>A0A520MDE7</accession>
<dbReference type="PROSITE" id="PS01162">
    <property type="entry name" value="QOR_ZETA_CRYSTAL"/>
    <property type="match status" value="1"/>
</dbReference>
<dbReference type="InterPro" id="IPR020843">
    <property type="entry name" value="ER"/>
</dbReference>
<protein>
    <submittedName>
        <fullName evidence="2">NADPH:quinone oxidoreductase family protein</fullName>
    </submittedName>
</protein>
<sequence length="325" mass="34400">MKALVCSDFGSTQDLTLEQREDLEPGAGEVLIGVKAAGVNFPDILTVEGKYQFKPELPFIPGTEVSGVVTKLGKGVTTRKVGDEVVGMVQIGGFASQVVASEYTTFPKGSSMSYEQAAGFAVTYGTSYYALKQRAQLQPGETVLVLGAAGGVGIATIQIAKAMGATVIAAASTEEKLDFACEAGADLRINYSTENLKEKVKELTKGKGADVVYDPVGGDFSEQAFRAIAWDGRFLVIGFASGPIPKMPLNLALLKSASLVGVFWGAWSARDPLSSQQNFKELVAMIDEGKFTPLVTEVYSLDDHGSAFGSIAERRAKGKVILSMD</sequence>
<evidence type="ECO:0000259" key="1">
    <source>
        <dbReference type="SMART" id="SM00829"/>
    </source>
</evidence>
<dbReference type="InterPro" id="IPR013149">
    <property type="entry name" value="ADH-like_C"/>
</dbReference>
<dbReference type="InterPro" id="IPR013154">
    <property type="entry name" value="ADH-like_N"/>
</dbReference>
<dbReference type="Gene3D" id="3.40.50.720">
    <property type="entry name" value="NAD(P)-binding Rossmann-like Domain"/>
    <property type="match status" value="1"/>
</dbReference>
<dbReference type="Proteomes" id="UP000315889">
    <property type="component" value="Unassembled WGS sequence"/>
</dbReference>
<proteinExistence type="predicted"/>
<dbReference type="GO" id="GO:0016491">
    <property type="term" value="F:oxidoreductase activity"/>
    <property type="evidence" value="ECO:0007669"/>
    <property type="project" value="InterPro"/>
</dbReference>
<feature type="domain" description="Enoyl reductase (ER)" evidence="1">
    <location>
        <begin position="10"/>
        <end position="322"/>
    </location>
</feature>
<dbReference type="InterPro" id="IPR002364">
    <property type="entry name" value="Quin_OxRdtase/zeta-crystal_CS"/>
</dbReference>
<dbReference type="SUPFAM" id="SSF50129">
    <property type="entry name" value="GroES-like"/>
    <property type="match status" value="1"/>
</dbReference>
<dbReference type="SMART" id="SM00829">
    <property type="entry name" value="PKS_ER"/>
    <property type="match status" value="1"/>
</dbReference>
<dbReference type="Gene3D" id="3.90.180.10">
    <property type="entry name" value="Medium-chain alcohol dehydrogenases, catalytic domain"/>
    <property type="match status" value="1"/>
</dbReference>
<dbReference type="CDD" id="cd08241">
    <property type="entry name" value="QOR1"/>
    <property type="match status" value="1"/>
</dbReference>